<proteinExistence type="predicted"/>
<keyword evidence="1" id="KW-0812">Transmembrane</keyword>
<feature type="transmembrane region" description="Helical" evidence="1">
    <location>
        <begin position="318"/>
        <end position="336"/>
    </location>
</feature>
<dbReference type="Proteomes" id="UP001596147">
    <property type="component" value="Unassembled WGS sequence"/>
</dbReference>
<feature type="transmembrane region" description="Helical" evidence="1">
    <location>
        <begin position="121"/>
        <end position="136"/>
    </location>
</feature>
<gene>
    <name evidence="3" type="ORF">ACFPM4_07990</name>
</gene>
<evidence type="ECO:0000256" key="1">
    <source>
        <dbReference type="SAM" id="Phobius"/>
    </source>
</evidence>
<dbReference type="EMBL" id="JBHSMC010000011">
    <property type="protein sequence ID" value="MFC5464692.1"/>
    <property type="molecule type" value="Genomic_DNA"/>
</dbReference>
<feature type="transmembrane region" description="Helical" evidence="1">
    <location>
        <begin position="249"/>
        <end position="268"/>
    </location>
</feature>
<accession>A0ABW0LIC7</accession>
<organism evidence="3 4">
    <name type="scientific">Lederbergia graminis</name>
    <dbReference type="NCBI Taxonomy" id="735518"/>
    <lineage>
        <taxon>Bacteria</taxon>
        <taxon>Bacillati</taxon>
        <taxon>Bacillota</taxon>
        <taxon>Bacilli</taxon>
        <taxon>Bacillales</taxon>
        <taxon>Bacillaceae</taxon>
        <taxon>Lederbergia</taxon>
    </lineage>
</organism>
<dbReference type="InterPro" id="IPR052529">
    <property type="entry name" value="Bact_Transport_Assoc"/>
</dbReference>
<dbReference type="PANTHER" id="PTHR30590">
    <property type="entry name" value="INNER MEMBRANE PROTEIN"/>
    <property type="match status" value="1"/>
</dbReference>
<dbReference type="InterPro" id="IPR007349">
    <property type="entry name" value="DUF418"/>
</dbReference>
<protein>
    <submittedName>
        <fullName evidence="3">DUF418 domain-containing protein</fullName>
    </submittedName>
</protein>
<keyword evidence="4" id="KW-1185">Reference proteome</keyword>
<feature type="domain" description="DUF418" evidence="2">
    <location>
        <begin position="231"/>
        <end position="385"/>
    </location>
</feature>
<feature type="transmembrane region" description="Helical" evidence="1">
    <location>
        <begin position="348"/>
        <end position="368"/>
    </location>
</feature>
<feature type="transmembrane region" description="Helical" evidence="1">
    <location>
        <begin position="280"/>
        <end position="298"/>
    </location>
</feature>
<feature type="transmembrane region" description="Helical" evidence="1">
    <location>
        <begin position="62"/>
        <end position="82"/>
    </location>
</feature>
<name>A0ABW0LIC7_9BACI</name>
<keyword evidence="1" id="KW-1133">Transmembrane helix</keyword>
<feature type="transmembrane region" description="Helical" evidence="1">
    <location>
        <begin position="148"/>
        <end position="168"/>
    </location>
</feature>
<sequence>MKGNIEQVGISNRIQSLDVLRGLSLLGILVINMISFHSPFGYYNPYEWWKYGDLAVFTWLDIFVQASFYPIFAMMFGYGMVIMQKRSALKGISFYKISIRRLIVLLVIGILHAFFVWHGDILITYAIMGLVLLLLMKLSGTMLMTIGAVVYIIPQLFLSGMLVIISMIDVSALGDFTDIVALQQAETTYATGTFWEITQQRFIDWSVNNNIGGFIVYLIMILPLMMIGAGAAKKQWLEKANKQRKGWTILLVITLPIGLLIKMLPFYIEPSMSLQYVQDMLGGPILSFAYIAIVVLLMTNKYVVQILKPLASAGRMSITIYLTQSIVGTFIFYQYGLGLYGEMSMQTGTLLAITIFIIQVILAEIWLWKFKQGPVEKVWRLLTYGRTKIKGVEEK</sequence>
<evidence type="ECO:0000313" key="3">
    <source>
        <dbReference type="EMBL" id="MFC5464692.1"/>
    </source>
</evidence>
<dbReference type="Pfam" id="PF04235">
    <property type="entry name" value="DUF418"/>
    <property type="match status" value="1"/>
</dbReference>
<feature type="transmembrane region" description="Helical" evidence="1">
    <location>
        <begin position="94"/>
        <end position="115"/>
    </location>
</feature>
<dbReference type="RefSeq" id="WP_144924348.1">
    <property type="nucleotide sequence ID" value="NZ_JBHSMC010000011.1"/>
</dbReference>
<keyword evidence="1" id="KW-0472">Membrane</keyword>
<feature type="transmembrane region" description="Helical" evidence="1">
    <location>
        <begin position="211"/>
        <end position="229"/>
    </location>
</feature>
<dbReference type="PANTHER" id="PTHR30590:SF2">
    <property type="entry name" value="INNER MEMBRANE PROTEIN"/>
    <property type="match status" value="1"/>
</dbReference>
<comment type="caution">
    <text evidence="3">The sequence shown here is derived from an EMBL/GenBank/DDBJ whole genome shotgun (WGS) entry which is preliminary data.</text>
</comment>
<feature type="transmembrane region" description="Helical" evidence="1">
    <location>
        <begin position="20"/>
        <end position="42"/>
    </location>
</feature>
<reference evidence="4" key="1">
    <citation type="journal article" date="2019" name="Int. J. Syst. Evol. Microbiol.">
        <title>The Global Catalogue of Microorganisms (GCM) 10K type strain sequencing project: providing services to taxonomists for standard genome sequencing and annotation.</title>
        <authorList>
            <consortium name="The Broad Institute Genomics Platform"/>
            <consortium name="The Broad Institute Genome Sequencing Center for Infectious Disease"/>
            <person name="Wu L."/>
            <person name="Ma J."/>
        </authorList>
    </citation>
    <scope>NUCLEOTIDE SEQUENCE [LARGE SCALE GENOMIC DNA]</scope>
    <source>
        <strain evidence="4">CGMCC 1.12237</strain>
    </source>
</reference>
<evidence type="ECO:0000313" key="4">
    <source>
        <dbReference type="Proteomes" id="UP001596147"/>
    </source>
</evidence>
<evidence type="ECO:0000259" key="2">
    <source>
        <dbReference type="Pfam" id="PF04235"/>
    </source>
</evidence>